<evidence type="ECO:0000313" key="3">
    <source>
        <dbReference type="Proteomes" id="UP000335636"/>
    </source>
</evidence>
<protein>
    <submittedName>
        <fullName evidence="2">Uncharacterized protein</fullName>
    </submittedName>
</protein>
<feature type="region of interest" description="Disordered" evidence="1">
    <location>
        <begin position="1"/>
        <end position="59"/>
    </location>
</feature>
<proteinExistence type="predicted"/>
<sequence length="59" mass="6251">MASGACPRRDPGPPAPEEGPGKIRNRNLHEEPGAVAGCHLRSAPRARLAPPGRARATYR</sequence>
<dbReference type="AlphaFoldDB" id="A0A5E4BNA2"/>
<gene>
    <name evidence="2" type="ORF">MONAX_5E017188</name>
</gene>
<feature type="compositionally biased region" description="Low complexity" evidence="1">
    <location>
        <begin position="41"/>
        <end position="59"/>
    </location>
</feature>
<organism evidence="2 3">
    <name type="scientific">Marmota monax</name>
    <name type="common">Woodchuck</name>
    <dbReference type="NCBI Taxonomy" id="9995"/>
    <lineage>
        <taxon>Eukaryota</taxon>
        <taxon>Metazoa</taxon>
        <taxon>Chordata</taxon>
        <taxon>Craniata</taxon>
        <taxon>Vertebrata</taxon>
        <taxon>Euteleostomi</taxon>
        <taxon>Mammalia</taxon>
        <taxon>Eutheria</taxon>
        <taxon>Euarchontoglires</taxon>
        <taxon>Glires</taxon>
        <taxon>Rodentia</taxon>
        <taxon>Sciuromorpha</taxon>
        <taxon>Sciuridae</taxon>
        <taxon>Xerinae</taxon>
        <taxon>Marmotini</taxon>
        <taxon>Marmota</taxon>
    </lineage>
</organism>
<evidence type="ECO:0000313" key="2">
    <source>
        <dbReference type="EMBL" id="VTJ70389.1"/>
    </source>
</evidence>
<dbReference type="Proteomes" id="UP000335636">
    <property type="component" value="Unassembled WGS sequence"/>
</dbReference>
<reference evidence="2" key="1">
    <citation type="submission" date="2019-04" db="EMBL/GenBank/DDBJ databases">
        <authorList>
            <person name="Alioto T."/>
            <person name="Alioto T."/>
        </authorList>
    </citation>
    <scope>NUCLEOTIDE SEQUENCE [LARGE SCALE GENOMIC DNA]</scope>
</reference>
<keyword evidence="3" id="KW-1185">Reference proteome</keyword>
<accession>A0A5E4BNA2</accession>
<name>A0A5E4BNA2_MARMO</name>
<evidence type="ECO:0000256" key="1">
    <source>
        <dbReference type="SAM" id="MobiDB-lite"/>
    </source>
</evidence>
<dbReference type="EMBL" id="CABDUW010000506">
    <property type="protein sequence ID" value="VTJ70389.1"/>
    <property type="molecule type" value="Genomic_DNA"/>
</dbReference>
<comment type="caution">
    <text evidence="2">The sequence shown here is derived from an EMBL/GenBank/DDBJ whole genome shotgun (WGS) entry which is preliminary data.</text>
</comment>